<evidence type="ECO:0000259" key="2">
    <source>
        <dbReference type="Pfam" id="PF01590"/>
    </source>
</evidence>
<evidence type="ECO:0000313" key="3">
    <source>
        <dbReference type="EMBL" id="CAG8498665.1"/>
    </source>
</evidence>
<reference evidence="3" key="1">
    <citation type="submission" date="2021-06" db="EMBL/GenBank/DDBJ databases">
        <authorList>
            <person name="Kallberg Y."/>
            <person name="Tangrot J."/>
            <person name="Rosling A."/>
        </authorList>
    </citation>
    <scope>NUCLEOTIDE SEQUENCE</scope>
    <source>
        <strain evidence="3">FL130A</strain>
    </source>
</reference>
<dbReference type="InterPro" id="IPR051330">
    <property type="entry name" value="Phosphatase_reg/MetRdx"/>
</dbReference>
<feature type="non-terminal residue" evidence="3">
    <location>
        <position position="206"/>
    </location>
</feature>
<dbReference type="PANTHER" id="PTHR21021">
    <property type="entry name" value="GAF/PUTATIVE CYTOSKELETAL PROTEIN"/>
    <property type="match status" value="1"/>
</dbReference>
<comment type="caution">
    <text evidence="3">The sequence shown here is derived from an EMBL/GenBank/DDBJ whole genome shotgun (WGS) entry which is preliminary data.</text>
</comment>
<dbReference type="FunFam" id="3.30.450.40:FF:000008">
    <property type="entry name" value="GAF domain-containing proteins"/>
    <property type="match status" value="1"/>
</dbReference>
<dbReference type="GO" id="GO:0005829">
    <property type="term" value="C:cytosol"/>
    <property type="evidence" value="ECO:0007669"/>
    <property type="project" value="TreeGrafter"/>
</dbReference>
<proteinExistence type="inferred from homology"/>
<dbReference type="InterPro" id="IPR003018">
    <property type="entry name" value="GAF"/>
</dbReference>
<dbReference type="AlphaFoldDB" id="A0A9N8ZK84"/>
<gene>
    <name evidence="3" type="ORF">ALEPTO_LOCUS3371</name>
</gene>
<dbReference type="Gene3D" id="3.30.450.40">
    <property type="match status" value="1"/>
</dbReference>
<name>A0A9N8ZK84_9GLOM</name>
<feature type="domain" description="GAF" evidence="2">
    <location>
        <begin position="53"/>
        <end position="172"/>
    </location>
</feature>
<keyword evidence="4" id="KW-1185">Reference proteome</keyword>
<dbReference type="PANTHER" id="PTHR21021:SF15">
    <property type="entry name" value="FREE METHIONINE-R-SULFOXIDE REDUCTASE"/>
    <property type="match status" value="1"/>
</dbReference>
<organism evidence="3 4">
    <name type="scientific">Ambispora leptoticha</name>
    <dbReference type="NCBI Taxonomy" id="144679"/>
    <lineage>
        <taxon>Eukaryota</taxon>
        <taxon>Fungi</taxon>
        <taxon>Fungi incertae sedis</taxon>
        <taxon>Mucoromycota</taxon>
        <taxon>Glomeromycotina</taxon>
        <taxon>Glomeromycetes</taxon>
        <taxon>Archaeosporales</taxon>
        <taxon>Ambisporaceae</taxon>
        <taxon>Ambispora</taxon>
    </lineage>
</organism>
<evidence type="ECO:0000256" key="1">
    <source>
        <dbReference type="ARBA" id="ARBA00038454"/>
    </source>
</evidence>
<dbReference type="EMBL" id="CAJVPS010000617">
    <property type="protein sequence ID" value="CAG8498665.1"/>
    <property type="molecule type" value="Genomic_DNA"/>
</dbReference>
<dbReference type="InterPro" id="IPR029016">
    <property type="entry name" value="GAF-like_dom_sf"/>
</dbReference>
<dbReference type="Proteomes" id="UP000789508">
    <property type="component" value="Unassembled WGS sequence"/>
</dbReference>
<protein>
    <submittedName>
        <fullName evidence="3">14426_t:CDS:1</fullName>
    </submittedName>
</protein>
<sequence length="206" mass="22446">MTNDSCVILKDIPTITITNSDNKPPLWKVTIGNNYKVTNLANVSSLLWHELRATRIHSNLNWVGFYITDPTNKNSNSLLLGPFQGKIACTSIAFGRGVCGTAALQKKTLVVPNVHLFPGHIACDSNSNSEIVVPLLLKGSNDKVIGVLDLDCEDIEAFDESDVAGLEAIATRTNKDTTETPVIVKIFRLANEETLVIEIGSTRDLK</sequence>
<dbReference type="SUPFAM" id="SSF55781">
    <property type="entry name" value="GAF domain-like"/>
    <property type="match status" value="1"/>
</dbReference>
<comment type="similarity">
    <text evidence="1">Belongs to the free Met sulfoxide reductase family.</text>
</comment>
<evidence type="ECO:0000313" key="4">
    <source>
        <dbReference type="Proteomes" id="UP000789508"/>
    </source>
</evidence>
<dbReference type="OrthoDB" id="15735at2759"/>
<dbReference type="GO" id="GO:0033745">
    <property type="term" value="F:L-methionine-(R)-S-oxide reductase activity"/>
    <property type="evidence" value="ECO:0007669"/>
    <property type="project" value="TreeGrafter"/>
</dbReference>
<accession>A0A9N8ZK84</accession>
<dbReference type="Pfam" id="PF01590">
    <property type="entry name" value="GAF"/>
    <property type="match status" value="1"/>
</dbReference>